<sequence length="467" mass="52167">MGFLKSKSHALVASTSKGKKTKNKKETKDQRKKETKTKPKNDTNTSTSEPKAQKNKFLCSYCKNSGHNEQHHFQKQIDHLSHLLEKDKISVPESIKQISQKAESFAAKGAKNDKKKGKALVARVTPSSTWIIDSGASHHMGSLHVEFSNIKPCGMSQITMGNDTTVSISSSGLVEMDGGKFNQVLSVPDLSTNLLSVYQISHLGEGMQVEFGPNSVIIRELNDDTTVAEGKVDHCSRLYTFSHFTSDSTPTALLTHVNEAMDWIPKKKRKALKPQSKIYIFVGYPDGMNRYRLMNPTSHELYIKRSVKFNESSSTSISPPIEVLYLADLDSDSSDDDTIEHAPLPNPPDHQTFESYDSDSSDDKNYVPCHSSEESSDSEPDPPSPLWARKNLQSAGDLVRDTSNMRCTRSNFIGPHSFFTYASDPQSFREASSIPKWDSTMDEDYSSLMKKDTWDLTTLPKGRKIIQ</sequence>
<comment type="caution">
    <text evidence="4">The sequence shown here is derived from an EMBL/GenBank/DDBJ whole genome shotgun (WGS) entry which is preliminary data.</text>
</comment>
<dbReference type="AlphaFoldDB" id="A0AA38FRL8"/>
<reference evidence="4 5" key="1">
    <citation type="journal article" date="2021" name="Nat. Plants">
        <title>The Taxus genome provides insights into paclitaxel biosynthesis.</title>
        <authorList>
            <person name="Xiong X."/>
            <person name="Gou J."/>
            <person name="Liao Q."/>
            <person name="Li Y."/>
            <person name="Zhou Q."/>
            <person name="Bi G."/>
            <person name="Li C."/>
            <person name="Du R."/>
            <person name="Wang X."/>
            <person name="Sun T."/>
            <person name="Guo L."/>
            <person name="Liang H."/>
            <person name="Lu P."/>
            <person name="Wu Y."/>
            <person name="Zhang Z."/>
            <person name="Ro D.K."/>
            <person name="Shang Y."/>
            <person name="Huang S."/>
            <person name="Yan J."/>
        </authorList>
    </citation>
    <scope>NUCLEOTIDE SEQUENCE [LARGE SCALE GENOMIC DNA]</scope>
    <source>
        <strain evidence="4">Ta-2019</strain>
    </source>
</reference>
<name>A0AA38FRL8_TAXCH</name>
<feature type="compositionally biased region" description="Basic and acidic residues" evidence="1">
    <location>
        <begin position="24"/>
        <end position="41"/>
    </location>
</feature>
<feature type="domain" description="Retroviral polymerase SH3-like" evidence="3">
    <location>
        <begin position="263"/>
        <end position="315"/>
    </location>
</feature>
<evidence type="ECO:0000313" key="4">
    <source>
        <dbReference type="EMBL" id="KAH9309362.1"/>
    </source>
</evidence>
<dbReference type="InterPro" id="IPR054722">
    <property type="entry name" value="PolX-like_BBD"/>
</dbReference>
<dbReference type="Pfam" id="PF22936">
    <property type="entry name" value="Pol_BBD"/>
    <property type="match status" value="1"/>
</dbReference>
<dbReference type="EMBL" id="JAHRHJ020000007">
    <property type="protein sequence ID" value="KAH9309362.1"/>
    <property type="molecule type" value="Genomic_DNA"/>
</dbReference>
<feature type="region of interest" description="Disordered" evidence="1">
    <location>
        <begin position="332"/>
        <end position="386"/>
    </location>
</feature>
<keyword evidence="5" id="KW-1185">Reference proteome</keyword>
<gene>
    <name evidence="4" type="ORF">KI387_037273</name>
</gene>
<dbReference type="Pfam" id="PF25597">
    <property type="entry name" value="SH3_retrovirus"/>
    <property type="match status" value="1"/>
</dbReference>
<feature type="region of interest" description="Disordered" evidence="1">
    <location>
        <begin position="1"/>
        <end position="51"/>
    </location>
</feature>
<evidence type="ECO:0000256" key="1">
    <source>
        <dbReference type="SAM" id="MobiDB-lite"/>
    </source>
</evidence>
<evidence type="ECO:0000259" key="3">
    <source>
        <dbReference type="Pfam" id="PF25597"/>
    </source>
</evidence>
<protein>
    <submittedName>
        <fullName evidence="4">Uncharacterized protein</fullName>
    </submittedName>
</protein>
<evidence type="ECO:0000313" key="5">
    <source>
        <dbReference type="Proteomes" id="UP000824469"/>
    </source>
</evidence>
<accession>A0AA38FRL8</accession>
<proteinExistence type="predicted"/>
<dbReference type="InterPro" id="IPR057670">
    <property type="entry name" value="SH3_retrovirus"/>
</dbReference>
<feature type="non-terminal residue" evidence="4">
    <location>
        <position position="467"/>
    </location>
</feature>
<feature type="domain" description="Retrovirus-related Pol polyprotein from transposon TNT 1-94-like beta-barrel" evidence="2">
    <location>
        <begin position="130"/>
        <end position="202"/>
    </location>
</feature>
<evidence type="ECO:0000259" key="2">
    <source>
        <dbReference type="Pfam" id="PF22936"/>
    </source>
</evidence>
<organism evidence="4 5">
    <name type="scientific">Taxus chinensis</name>
    <name type="common">Chinese yew</name>
    <name type="synonym">Taxus wallichiana var. chinensis</name>
    <dbReference type="NCBI Taxonomy" id="29808"/>
    <lineage>
        <taxon>Eukaryota</taxon>
        <taxon>Viridiplantae</taxon>
        <taxon>Streptophyta</taxon>
        <taxon>Embryophyta</taxon>
        <taxon>Tracheophyta</taxon>
        <taxon>Spermatophyta</taxon>
        <taxon>Pinopsida</taxon>
        <taxon>Pinidae</taxon>
        <taxon>Conifers II</taxon>
        <taxon>Cupressales</taxon>
        <taxon>Taxaceae</taxon>
        <taxon>Taxus</taxon>
    </lineage>
</organism>
<dbReference type="Proteomes" id="UP000824469">
    <property type="component" value="Unassembled WGS sequence"/>
</dbReference>